<dbReference type="EnsemblPlants" id="OB08G16230.1">
    <property type="protein sequence ID" value="OB08G16230.1"/>
    <property type="gene ID" value="OB08G16230"/>
</dbReference>
<evidence type="ECO:0000313" key="2">
    <source>
        <dbReference type="Proteomes" id="UP000006038"/>
    </source>
</evidence>
<proteinExistence type="predicted"/>
<evidence type="ECO:0000313" key="1">
    <source>
        <dbReference type="EnsemblPlants" id="OB08G16230.1"/>
    </source>
</evidence>
<accession>J3MR94</accession>
<protein>
    <submittedName>
        <fullName evidence="1">Uncharacterized protein</fullName>
    </submittedName>
</protein>
<organism evidence="1">
    <name type="scientific">Oryza brachyantha</name>
    <name type="common">malo sina</name>
    <dbReference type="NCBI Taxonomy" id="4533"/>
    <lineage>
        <taxon>Eukaryota</taxon>
        <taxon>Viridiplantae</taxon>
        <taxon>Streptophyta</taxon>
        <taxon>Embryophyta</taxon>
        <taxon>Tracheophyta</taxon>
        <taxon>Spermatophyta</taxon>
        <taxon>Magnoliopsida</taxon>
        <taxon>Liliopsida</taxon>
        <taxon>Poales</taxon>
        <taxon>Poaceae</taxon>
        <taxon>BOP clade</taxon>
        <taxon>Oryzoideae</taxon>
        <taxon>Oryzeae</taxon>
        <taxon>Oryzinae</taxon>
        <taxon>Oryza</taxon>
    </lineage>
</organism>
<name>J3MR94_ORYBR</name>
<dbReference type="PANTHER" id="PTHR31325">
    <property type="entry name" value="OS01G0798800 PROTEIN-RELATED"/>
    <property type="match status" value="1"/>
</dbReference>
<dbReference type="Pfam" id="PF04578">
    <property type="entry name" value="DUF594"/>
    <property type="match status" value="1"/>
</dbReference>
<dbReference type="AlphaFoldDB" id="J3MR94"/>
<dbReference type="eggNOG" id="ENOG502QQBP">
    <property type="taxonomic scope" value="Eukaryota"/>
</dbReference>
<dbReference type="HOGENOM" id="CLU_861590_0_0_1"/>
<reference evidence="1" key="2">
    <citation type="submission" date="2013-04" db="UniProtKB">
        <authorList>
            <consortium name="EnsemblPlants"/>
        </authorList>
    </citation>
    <scope>IDENTIFICATION</scope>
</reference>
<sequence length="323" mass="36675">MARAAGVEGREINRKLFWVSKLVDTRYETVDKEVMKCVVDEILSLTSSRQFRQKYRHMGPFINRLSGIGSQLGGFAFSIKVLHVITNTYLMKVNEMVDNEVMKCVVDEVLSLGSSRRFRQQYRHMGPLIKELSGMGSQLGGFAFSINVLHVITNTYLMKVSEEDEASGLAKACQKLSNYMLYLVAVDTDVSISLLQQGLMNTTFFWKILEDNITVNSMDFSPDDLIEKLRYGDAGKVFPWMEEQHEEVLEELRDVWVRLLIYAAGKSRREAHAAQLARGGELLTFVWLLMQLCAIGDGMPFRLDLSAPSGDDPMFKVINLFDL</sequence>
<reference evidence="1" key="1">
    <citation type="journal article" date="2013" name="Nat. Commun.">
        <title>Whole-genome sequencing of Oryza brachyantha reveals mechanisms underlying Oryza genome evolution.</title>
        <authorList>
            <person name="Chen J."/>
            <person name="Huang Q."/>
            <person name="Gao D."/>
            <person name="Wang J."/>
            <person name="Lang Y."/>
            <person name="Liu T."/>
            <person name="Li B."/>
            <person name="Bai Z."/>
            <person name="Luis Goicoechea J."/>
            <person name="Liang C."/>
            <person name="Chen C."/>
            <person name="Zhang W."/>
            <person name="Sun S."/>
            <person name="Liao Y."/>
            <person name="Zhang X."/>
            <person name="Yang L."/>
            <person name="Song C."/>
            <person name="Wang M."/>
            <person name="Shi J."/>
            <person name="Liu G."/>
            <person name="Liu J."/>
            <person name="Zhou H."/>
            <person name="Zhou W."/>
            <person name="Yu Q."/>
            <person name="An N."/>
            <person name="Chen Y."/>
            <person name="Cai Q."/>
            <person name="Wang B."/>
            <person name="Liu B."/>
            <person name="Min J."/>
            <person name="Huang Y."/>
            <person name="Wu H."/>
            <person name="Li Z."/>
            <person name="Zhang Y."/>
            <person name="Yin Y."/>
            <person name="Song W."/>
            <person name="Jiang J."/>
            <person name="Jackson S.A."/>
            <person name="Wing R.A."/>
            <person name="Wang J."/>
            <person name="Chen M."/>
        </authorList>
    </citation>
    <scope>NUCLEOTIDE SEQUENCE [LARGE SCALE GENOMIC DNA]</scope>
    <source>
        <strain evidence="1">cv. IRGC 101232</strain>
    </source>
</reference>
<keyword evidence="2" id="KW-1185">Reference proteome</keyword>
<dbReference type="Gramene" id="OB08G16230.1">
    <property type="protein sequence ID" value="OB08G16230.1"/>
    <property type="gene ID" value="OB08G16230"/>
</dbReference>
<dbReference type="InterPro" id="IPR007658">
    <property type="entry name" value="DUF594"/>
</dbReference>
<dbReference type="Proteomes" id="UP000006038">
    <property type="component" value="Chromosome 8"/>
</dbReference>
<dbReference type="OMA" id="HIITEVW"/>